<dbReference type="PANTHER" id="PTHR11571">
    <property type="entry name" value="GLUTATHIONE S-TRANSFERASE"/>
    <property type="match status" value="1"/>
</dbReference>
<evidence type="ECO:0000256" key="5">
    <source>
        <dbReference type="ARBA" id="ARBA00047960"/>
    </source>
</evidence>
<dbReference type="Pfam" id="PF00043">
    <property type="entry name" value="GST_C"/>
    <property type="match status" value="1"/>
</dbReference>
<dbReference type="SFLD" id="SFLDS00019">
    <property type="entry name" value="Glutathione_Transferase_(cytos"/>
    <property type="match status" value="1"/>
</dbReference>
<name>A0A7J7K428_BUGNE</name>
<dbReference type="EC" id="2.5.1.18" evidence="3"/>
<comment type="function">
    <text evidence="1">Conjugation of reduced glutathione to a wide number of exogenous and endogenous hydrophobic electrophiles.</text>
</comment>
<dbReference type="PANTHER" id="PTHR11571:SF222">
    <property type="entry name" value="GLUTATHIONE TRANSFERASE"/>
    <property type="match status" value="1"/>
</dbReference>
<feature type="domain" description="GST N-terminal" evidence="6">
    <location>
        <begin position="1"/>
        <end position="82"/>
    </location>
</feature>
<dbReference type="SUPFAM" id="SSF52833">
    <property type="entry name" value="Thioredoxin-like"/>
    <property type="match status" value="1"/>
</dbReference>
<keyword evidence="9" id="KW-1185">Reference proteome</keyword>
<dbReference type="PROSITE" id="PS50404">
    <property type="entry name" value="GST_NTER"/>
    <property type="match status" value="1"/>
</dbReference>
<proteinExistence type="inferred from homology"/>
<dbReference type="OrthoDB" id="4951845at2759"/>
<dbReference type="GO" id="GO:0004364">
    <property type="term" value="F:glutathione transferase activity"/>
    <property type="evidence" value="ECO:0007669"/>
    <property type="project" value="UniProtKB-EC"/>
</dbReference>
<evidence type="ECO:0000259" key="7">
    <source>
        <dbReference type="PROSITE" id="PS50405"/>
    </source>
</evidence>
<evidence type="ECO:0000256" key="1">
    <source>
        <dbReference type="ARBA" id="ARBA00003701"/>
    </source>
</evidence>
<dbReference type="Gene3D" id="1.20.1050.130">
    <property type="match status" value="1"/>
</dbReference>
<dbReference type="InterPro" id="IPR036249">
    <property type="entry name" value="Thioredoxin-like_sf"/>
</dbReference>
<protein>
    <recommendedName>
        <fullName evidence="3">glutathione transferase</fullName>
        <ecNumber evidence="3">2.5.1.18</ecNumber>
    </recommendedName>
</protein>
<dbReference type="InterPro" id="IPR004045">
    <property type="entry name" value="Glutathione_S-Trfase_N"/>
</dbReference>
<comment type="caution">
    <text evidence="8">The sequence shown here is derived from an EMBL/GenBank/DDBJ whole genome shotgun (WGS) entry which is preliminary data.</text>
</comment>
<dbReference type="SUPFAM" id="SSF47616">
    <property type="entry name" value="GST C-terminal domain-like"/>
    <property type="match status" value="1"/>
</dbReference>
<dbReference type="GO" id="GO:0006749">
    <property type="term" value="P:glutathione metabolic process"/>
    <property type="evidence" value="ECO:0007669"/>
    <property type="project" value="TreeGrafter"/>
</dbReference>
<accession>A0A7J7K428</accession>
<evidence type="ECO:0000313" key="8">
    <source>
        <dbReference type="EMBL" id="KAF6033372.1"/>
    </source>
</evidence>
<dbReference type="Proteomes" id="UP000593567">
    <property type="component" value="Unassembled WGS sequence"/>
</dbReference>
<dbReference type="SFLD" id="SFLDG01205">
    <property type="entry name" value="AMPS.1"/>
    <property type="match status" value="1"/>
</dbReference>
<dbReference type="InterPro" id="IPR036282">
    <property type="entry name" value="Glutathione-S-Trfase_C_sf"/>
</dbReference>
<evidence type="ECO:0000313" key="9">
    <source>
        <dbReference type="Proteomes" id="UP000593567"/>
    </source>
</evidence>
<gene>
    <name evidence="8" type="ORF">EB796_008321</name>
</gene>
<sequence length="218" mass="24984">MAPTLGYWELRGLGHAIRLLLHYKEVEFENKMYTDPQEWFGNDKLNLGLKWPNLPYYIDGDVKITETSAIFAHLGRKHGLDGSTEQAKMNNDMAYSAALFHRIQFLRVVYDDNYDEKKDELVAGLDDKVAQFSKELGDQDWFGGSELVYADFCVYDLLDIWNQFKPGCVEKHDNLKAFMARFAALPTLQKFMNSDKSMKNGPFNGPNAHWGAAKWGAK</sequence>
<evidence type="ECO:0000256" key="3">
    <source>
        <dbReference type="ARBA" id="ARBA00012452"/>
    </source>
</evidence>
<dbReference type="SFLD" id="SFLDG00363">
    <property type="entry name" value="AMPS_(cytGST):_Alpha-__Mu-__Pi"/>
    <property type="match status" value="1"/>
</dbReference>
<dbReference type="Pfam" id="PF02798">
    <property type="entry name" value="GST_N"/>
    <property type="match status" value="1"/>
</dbReference>
<dbReference type="InterPro" id="IPR050213">
    <property type="entry name" value="GST_superfamily"/>
</dbReference>
<comment type="similarity">
    <text evidence="2">Belongs to the GST superfamily. Mu family.</text>
</comment>
<dbReference type="InterPro" id="IPR010987">
    <property type="entry name" value="Glutathione-S-Trfase_C-like"/>
</dbReference>
<dbReference type="PROSITE" id="PS50405">
    <property type="entry name" value="GST_CTER"/>
    <property type="match status" value="1"/>
</dbReference>
<dbReference type="InterPro" id="IPR004046">
    <property type="entry name" value="GST_C"/>
</dbReference>
<feature type="domain" description="GST C-terminal" evidence="7">
    <location>
        <begin position="82"/>
        <end position="203"/>
    </location>
</feature>
<dbReference type="EMBL" id="VXIV02001363">
    <property type="protein sequence ID" value="KAF6033372.1"/>
    <property type="molecule type" value="Genomic_DNA"/>
</dbReference>
<organism evidence="8 9">
    <name type="scientific">Bugula neritina</name>
    <name type="common">Brown bryozoan</name>
    <name type="synonym">Sertularia neritina</name>
    <dbReference type="NCBI Taxonomy" id="10212"/>
    <lineage>
        <taxon>Eukaryota</taxon>
        <taxon>Metazoa</taxon>
        <taxon>Spiralia</taxon>
        <taxon>Lophotrochozoa</taxon>
        <taxon>Bryozoa</taxon>
        <taxon>Gymnolaemata</taxon>
        <taxon>Cheilostomatida</taxon>
        <taxon>Flustrina</taxon>
        <taxon>Buguloidea</taxon>
        <taxon>Bugulidae</taxon>
        <taxon>Bugula</taxon>
    </lineage>
</organism>
<comment type="catalytic activity">
    <reaction evidence="5">
        <text>RX + glutathione = an S-substituted glutathione + a halide anion + H(+)</text>
        <dbReference type="Rhea" id="RHEA:16437"/>
        <dbReference type="ChEBI" id="CHEBI:15378"/>
        <dbReference type="ChEBI" id="CHEBI:16042"/>
        <dbReference type="ChEBI" id="CHEBI:17792"/>
        <dbReference type="ChEBI" id="CHEBI:57925"/>
        <dbReference type="ChEBI" id="CHEBI:90779"/>
        <dbReference type="EC" id="2.5.1.18"/>
    </reaction>
</comment>
<evidence type="ECO:0000256" key="4">
    <source>
        <dbReference type="ARBA" id="ARBA00022679"/>
    </source>
</evidence>
<reference evidence="8" key="1">
    <citation type="submission" date="2020-06" db="EMBL/GenBank/DDBJ databases">
        <title>Draft genome of Bugula neritina, a colonial animal packing powerful symbionts and potential medicines.</title>
        <authorList>
            <person name="Rayko M."/>
        </authorList>
    </citation>
    <scope>NUCLEOTIDE SEQUENCE [LARGE SCALE GENOMIC DNA]</scope>
    <source>
        <strain evidence="8">Kwan_BN1</strain>
    </source>
</reference>
<dbReference type="AlphaFoldDB" id="A0A7J7K428"/>
<evidence type="ECO:0000256" key="2">
    <source>
        <dbReference type="ARBA" id="ARBA00005861"/>
    </source>
</evidence>
<dbReference type="InterPro" id="IPR040079">
    <property type="entry name" value="Glutathione_S-Trfase"/>
</dbReference>
<keyword evidence="4" id="KW-0808">Transferase</keyword>
<evidence type="ECO:0000259" key="6">
    <source>
        <dbReference type="PROSITE" id="PS50404"/>
    </source>
</evidence>